<proteinExistence type="predicted"/>
<keyword evidence="1" id="KW-0472">Membrane</keyword>
<evidence type="ECO:0000313" key="3">
    <source>
        <dbReference type="Proteomes" id="UP001595886"/>
    </source>
</evidence>
<gene>
    <name evidence="2" type="ORF">ACFO6Q_19930</name>
</gene>
<sequence>MSLEIQRADLRLRRLTAVVLAAAVAVAAWCVFAFHQWMVQQTAALSVEQLVVRLRHWVGFATAASGLCLLLLAAHCAYTARRVTQQRRWPLAEARVLRDTPVRRGDAAMRRGRLLTATAVALLLLALGVGVLSWRLLALTF</sequence>
<keyword evidence="1" id="KW-1133">Transmembrane helix</keyword>
<organism evidence="2 3">
    <name type="scientific">Dokdonella ginsengisoli</name>
    <dbReference type="NCBI Taxonomy" id="363846"/>
    <lineage>
        <taxon>Bacteria</taxon>
        <taxon>Pseudomonadati</taxon>
        <taxon>Pseudomonadota</taxon>
        <taxon>Gammaproteobacteria</taxon>
        <taxon>Lysobacterales</taxon>
        <taxon>Rhodanobacteraceae</taxon>
        <taxon>Dokdonella</taxon>
    </lineage>
</organism>
<dbReference type="EMBL" id="JBHSHD010000019">
    <property type="protein sequence ID" value="MFC4822598.1"/>
    <property type="molecule type" value="Genomic_DNA"/>
</dbReference>
<reference evidence="3" key="1">
    <citation type="journal article" date="2019" name="Int. J. Syst. Evol. Microbiol.">
        <title>The Global Catalogue of Microorganisms (GCM) 10K type strain sequencing project: providing services to taxonomists for standard genome sequencing and annotation.</title>
        <authorList>
            <consortium name="The Broad Institute Genomics Platform"/>
            <consortium name="The Broad Institute Genome Sequencing Center for Infectious Disease"/>
            <person name="Wu L."/>
            <person name="Ma J."/>
        </authorList>
    </citation>
    <scope>NUCLEOTIDE SEQUENCE [LARGE SCALE GENOMIC DNA]</scope>
    <source>
        <strain evidence="3">CCUG 30340</strain>
    </source>
</reference>
<dbReference type="RefSeq" id="WP_380022964.1">
    <property type="nucleotide sequence ID" value="NZ_JBHSHD010000019.1"/>
</dbReference>
<protein>
    <submittedName>
        <fullName evidence="2">Uncharacterized protein</fullName>
    </submittedName>
</protein>
<dbReference type="Proteomes" id="UP001595886">
    <property type="component" value="Unassembled WGS sequence"/>
</dbReference>
<comment type="caution">
    <text evidence="2">The sequence shown here is derived from an EMBL/GenBank/DDBJ whole genome shotgun (WGS) entry which is preliminary data.</text>
</comment>
<feature type="transmembrane region" description="Helical" evidence="1">
    <location>
        <begin position="12"/>
        <end position="37"/>
    </location>
</feature>
<feature type="transmembrane region" description="Helical" evidence="1">
    <location>
        <begin position="114"/>
        <end position="137"/>
    </location>
</feature>
<accession>A0ABV9R0X8</accession>
<name>A0ABV9R0X8_9GAMM</name>
<evidence type="ECO:0000313" key="2">
    <source>
        <dbReference type="EMBL" id="MFC4822598.1"/>
    </source>
</evidence>
<evidence type="ECO:0000256" key="1">
    <source>
        <dbReference type="SAM" id="Phobius"/>
    </source>
</evidence>
<keyword evidence="3" id="KW-1185">Reference proteome</keyword>
<keyword evidence="1" id="KW-0812">Transmembrane</keyword>
<feature type="transmembrane region" description="Helical" evidence="1">
    <location>
        <begin position="57"/>
        <end position="78"/>
    </location>
</feature>